<reference evidence="1" key="1">
    <citation type="submission" date="2018-02" db="EMBL/GenBank/DDBJ databases">
        <title>Rhizophora mucronata_Transcriptome.</title>
        <authorList>
            <person name="Meera S.P."/>
            <person name="Sreeshan A."/>
            <person name="Augustine A."/>
        </authorList>
    </citation>
    <scope>NUCLEOTIDE SEQUENCE</scope>
    <source>
        <tissue evidence="1">Leaf</tissue>
    </source>
</reference>
<accession>A0A2P2N3S9</accession>
<sequence>MHICACFHKYSSFLE</sequence>
<proteinExistence type="predicted"/>
<organism evidence="1">
    <name type="scientific">Rhizophora mucronata</name>
    <name type="common">Asiatic mangrove</name>
    <dbReference type="NCBI Taxonomy" id="61149"/>
    <lineage>
        <taxon>Eukaryota</taxon>
        <taxon>Viridiplantae</taxon>
        <taxon>Streptophyta</taxon>
        <taxon>Embryophyta</taxon>
        <taxon>Tracheophyta</taxon>
        <taxon>Spermatophyta</taxon>
        <taxon>Magnoliopsida</taxon>
        <taxon>eudicotyledons</taxon>
        <taxon>Gunneridae</taxon>
        <taxon>Pentapetalae</taxon>
        <taxon>rosids</taxon>
        <taxon>fabids</taxon>
        <taxon>Malpighiales</taxon>
        <taxon>Rhizophoraceae</taxon>
        <taxon>Rhizophora</taxon>
    </lineage>
</organism>
<name>A0A2P2N3S9_RHIMU</name>
<evidence type="ECO:0000313" key="1">
    <source>
        <dbReference type="EMBL" id="MBX37076.1"/>
    </source>
</evidence>
<dbReference type="EMBL" id="GGEC01056592">
    <property type="protein sequence ID" value="MBX37076.1"/>
    <property type="molecule type" value="Transcribed_RNA"/>
</dbReference>
<protein>
    <submittedName>
        <fullName evidence="1">Uncharacterized protein</fullName>
    </submittedName>
</protein>